<dbReference type="InterPro" id="IPR042171">
    <property type="entry name" value="Acyl-CoA_hotdog"/>
</dbReference>
<feature type="domain" description="Acyl-CoA thioesterase-like N-terminal HotDog" evidence="1">
    <location>
        <begin position="35"/>
        <end position="106"/>
    </location>
</feature>
<dbReference type="EMBL" id="JAWHQM010000001">
    <property type="protein sequence ID" value="KAK5624412.1"/>
    <property type="molecule type" value="Genomic_DNA"/>
</dbReference>
<protein>
    <recommendedName>
        <fullName evidence="1">Acyl-CoA thioesterase-like N-terminal HotDog domain-containing protein</fullName>
    </recommendedName>
</protein>
<dbReference type="PANTHER" id="PTHR38110">
    <property type="entry name" value="CHROMOSOME 23, WHOLE GENOME SHOTGUN SEQUENCE"/>
    <property type="match status" value="1"/>
</dbReference>
<gene>
    <name evidence="2" type="ORF">RRF57_000128</name>
</gene>
<dbReference type="InterPro" id="IPR052389">
    <property type="entry name" value="Sec_Metab_Biosynth-Assoc"/>
</dbReference>
<dbReference type="SUPFAM" id="SSF54637">
    <property type="entry name" value="Thioesterase/thiol ester dehydrase-isomerase"/>
    <property type="match status" value="1"/>
</dbReference>
<proteinExistence type="predicted"/>
<dbReference type="Proteomes" id="UP001305414">
    <property type="component" value="Unassembled WGS sequence"/>
</dbReference>
<dbReference type="Gene3D" id="2.40.160.210">
    <property type="entry name" value="Acyl-CoA thioesterase, double hotdog domain"/>
    <property type="match status" value="1"/>
</dbReference>
<dbReference type="PANTHER" id="PTHR38110:SF1">
    <property type="entry name" value="THIOESTERASE DOMAIN-CONTAINING PROTEIN"/>
    <property type="match status" value="1"/>
</dbReference>
<dbReference type="InterPro" id="IPR029069">
    <property type="entry name" value="HotDog_dom_sf"/>
</dbReference>
<dbReference type="InterPro" id="IPR049449">
    <property type="entry name" value="TesB_ACOT8-like_N"/>
</dbReference>
<sequence>MATILISQIDLRNPAPGTYTAAWYIDWTCSIVDVLHHATETHLTTDSVMNAKNQPDIANLHIEFLRPCIRQDSTITITVLRTGAATSTVQLQLAQEGQVRVIALATAINFDRVLGPTPTPDFDGVLAHQPDPNWIALRVSGEIIPFTCRILVLNPCNSFQYDSICDAWNSMENDRIDATYLTMMTDIIPAEKSPGAPAAIPNTATEAMKSSTFTNTVTLGIEFTKRVSGDARPRFIFTRTAANLL</sequence>
<organism evidence="2 3">
    <name type="scientific">Xylaria bambusicola</name>
    <dbReference type="NCBI Taxonomy" id="326684"/>
    <lineage>
        <taxon>Eukaryota</taxon>
        <taxon>Fungi</taxon>
        <taxon>Dikarya</taxon>
        <taxon>Ascomycota</taxon>
        <taxon>Pezizomycotina</taxon>
        <taxon>Sordariomycetes</taxon>
        <taxon>Xylariomycetidae</taxon>
        <taxon>Xylariales</taxon>
        <taxon>Xylariaceae</taxon>
        <taxon>Xylaria</taxon>
    </lineage>
</organism>
<reference evidence="2 3" key="1">
    <citation type="submission" date="2023-10" db="EMBL/GenBank/DDBJ databases">
        <title>Draft genome sequence of Xylaria bambusicola isolate GMP-LS, the root and basal stem rot pathogen of sugarcane in Indonesia.</title>
        <authorList>
            <person name="Selvaraj P."/>
            <person name="Muralishankar V."/>
            <person name="Muruganantham S."/>
            <person name="Sp S."/>
            <person name="Haryani S."/>
            <person name="Lau K.J.X."/>
            <person name="Naqvi N.I."/>
        </authorList>
    </citation>
    <scope>NUCLEOTIDE SEQUENCE [LARGE SCALE GENOMIC DNA]</scope>
    <source>
        <strain evidence="2">GMP-LS</strain>
    </source>
</reference>
<evidence type="ECO:0000259" key="1">
    <source>
        <dbReference type="Pfam" id="PF13622"/>
    </source>
</evidence>
<keyword evidence="3" id="KW-1185">Reference proteome</keyword>
<accession>A0AAN7Z0E5</accession>
<dbReference type="Pfam" id="PF13622">
    <property type="entry name" value="4HBT_3"/>
    <property type="match status" value="1"/>
</dbReference>
<dbReference type="AlphaFoldDB" id="A0AAN7Z0E5"/>
<name>A0AAN7Z0E5_9PEZI</name>
<evidence type="ECO:0000313" key="3">
    <source>
        <dbReference type="Proteomes" id="UP001305414"/>
    </source>
</evidence>
<comment type="caution">
    <text evidence="2">The sequence shown here is derived from an EMBL/GenBank/DDBJ whole genome shotgun (WGS) entry which is preliminary data.</text>
</comment>
<evidence type="ECO:0000313" key="2">
    <source>
        <dbReference type="EMBL" id="KAK5624412.1"/>
    </source>
</evidence>